<dbReference type="PRINTS" id="PR00027">
    <property type="entry name" value="PAIREDBOX"/>
</dbReference>
<organism evidence="9 10">
    <name type="scientific">Caenorhabditis auriculariae</name>
    <dbReference type="NCBI Taxonomy" id="2777116"/>
    <lineage>
        <taxon>Eukaryota</taxon>
        <taxon>Metazoa</taxon>
        <taxon>Ecdysozoa</taxon>
        <taxon>Nematoda</taxon>
        <taxon>Chromadorea</taxon>
        <taxon>Rhabditida</taxon>
        <taxon>Rhabditina</taxon>
        <taxon>Rhabditomorpha</taxon>
        <taxon>Rhabditoidea</taxon>
        <taxon>Rhabditidae</taxon>
        <taxon>Peloderinae</taxon>
        <taxon>Caenorhabditis</taxon>
    </lineage>
</organism>
<dbReference type="PANTHER" id="PTHR45636:SF42">
    <property type="entry name" value="PROTEIN CBR-NPAX-1"/>
    <property type="match status" value="1"/>
</dbReference>
<evidence type="ECO:0000256" key="1">
    <source>
        <dbReference type="ARBA" id="ARBA00004123"/>
    </source>
</evidence>
<dbReference type="AlphaFoldDB" id="A0A8S1HQZ2"/>
<evidence type="ECO:0000313" key="10">
    <source>
        <dbReference type="Proteomes" id="UP000835052"/>
    </source>
</evidence>
<dbReference type="InterPro" id="IPR036388">
    <property type="entry name" value="WH-like_DNA-bd_sf"/>
</dbReference>
<keyword evidence="3" id="KW-0563">Paired box</keyword>
<dbReference type="InterPro" id="IPR043565">
    <property type="entry name" value="PAX_fam"/>
</dbReference>
<dbReference type="GO" id="GO:0000978">
    <property type="term" value="F:RNA polymerase II cis-regulatory region sequence-specific DNA binding"/>
    <property type="evidence" value="ECO:0007669"/>
    <property type="project" value="TreeGrafter"/>
</dbReference>
<gene>
    <name evidence="9" type="ORF">CAUJ_LOCUS14992</name>
</gene>
<reference evidence="9" key="1">
    <citation type="submission" date="2020-10" db="EMBL/GenBank/DDBJ databases">
        <authorList>
            <person name="Kikuchi T."/>
        </authorList>
    </citation>
    <scope>NUCLEOTIDE SEQUENCE</scope>
    <source>
        <strain evidence="9">NKZ352</strain>
    </source>
</reference>
<evidence type="ECO:0000256" key="3">
    <source>
        <dbReference type="ARBA" id="ARBA00022724"/>
    </source>
</evidence>
<dbReference type="InterPro" id="IPR001523">
    <property type="entry name" value="Paired_dom"/>
</dbReference>
<protein>
    <recommendedName>
        <fullName evidence="8">Paired domain-containing protein</fullName>
    </recommendedName>
</protein>
<keyword evidence="6" id="KW-0804">Transcription</keyword>
<dbReference type="InterPro" id="IPR009057">
    <property type="entry name" value="Homeodomain-like_sf"/>
</dbReference>
<evidence type="ECO:0000313" key="9">
    <source>
        <dbReference type="EMBL" id="CAD6199087.1"/>
    </source>
</evidence>
<keyword evidence="7" id="KW-0539">Nucleus</keyword>
<name>A0A8S1HQZ2_9PELO</name>
<keyword evidence="5" id="KW-0238">DNA-binding</keyword>
<feature type="domain" description="Paired" evidence="8">
    <location>
        <begin position="57"/>
        <end position="194"/>
    </location>
</feature>
<accession>A0A8S1HQZ2</accession>
<evidence type="ECO:0000256" key="4">
    <source>
        <dbReference type="ARBA" id="ARBA00023015"/>
    </source>
</evidence>
<dbReference type="Gene3D" id="1.10.10.10">
    <property type="entry name" value="Winged helix-like DNA-binding domain superfamily/Winged helix DNA-binding domain"/>
    <property type="match status" value="1"/>
</dbReference>
<dbReference type="PROSITE" id="PS51057">
    <property type="entry name" value="PAIRED_2"/>
    <property type="match status" value="1"/>
</dbReference>
<dbReference type="SMART" id="SM00351">
    <property type="entry name" value="PAX"/>
    <property type="match status" value="1"/>
</dbReference>
<dbReference type="GO" id="GO:0000981">
    <property type="term" value="F:DNA-binding transcription factor activity, RNA polymerase II-specific"/>
    <property type="evidence" value="ECO:0007669"/>
    <property type="project" value="TreeGrafter"/>
</dbReference>
<dbReference type="GO" id="GO:0005634">
    <property type="term" value="C:nucleus"/>
    <property type="evidence" value="ECO:0007669"/>
    <property type="project" value="UniProtKB-SubCell"/>
</dbReference>
<keyword evidence="2" id="KW-0217">Developmental protein</keyword>
<evidence type="ECO:0000256" key="7">
    <source>
        <dbReference type="ARBA" id="ARBA00023242"/>
    </source>
</evidence>
<evidence type="ECO:0000259" key="8">
    <source>
        <dbReference type="PROSITE" id="PS51057"/>
    </source>
</evidence>
<keyword evidence="4" id="KW-0805">Transcription regulation</keyword>
<dbReference type="Pfam" id="PF00292">
    <property type="entry name" value="PAX"/>
    <property type="match status" value="1"/>
</dbReference>
<proteinExistence type="predicted"/>
<evidence type="ECO:0000256" key="6">
    <source>
        <dbReference type="ARBA" id="ARBA00023163"/>
    </source>
</evidence>
<dbReference type="SUPFAM" id="SSF46689">
    <property type="entry name" value="Homeodomain-like"/>
    <property type="match status" value="1"/>
</dbReference>
<dbReference type="PANTHER" id="PTHR45636">
    <property type="entry name" value="PAIRED BOX PROTEIN PAX-6-RELATED-RELATED"/>
    <property type="match status" value="1"/>
</dbReference>
<comment type="caution">
    <text evidence="9">The sequence shown here is derived from an EMBL/GenBank/DDBJ whole genome shotgun (WGS) entry which is preliminary data.</text>
</comment>
<evidence type="ECO:0000256" key="5">
    <source>
        <dbReference type="ARBA" id="ARBA00023125"/>
    </source>
</evidence>
<keyword evidence="10" id="KW-1185">Reference proteome</keyword>
<evidence type="ECO:0000256" key="2">
    <source>
        <dbReference type="ARBA" id="ARBA00022473"/>
    </source>
</evidence>
<dbReference type="Proteomes" id="UP000835052">
    <property type="component" value="Unassembled WGS sequence"/>
</dbReference>
<sequence>MNTPYFVYPTMPTSQSLPLSYQEQSISYSLMTKLCELTSPKLYPSIDGHLAHTSSSCSEAKSRNGRGYNPGRPLCLEDRQKIVQLYKEGNRVSHIARLIGVTHSCVSKIMTRYRRTGSVYPRLIHRNFVGYTRMKNNAEKNNREITLEQPFLATSETSSSELLFSIEKLLTASSKCRDSTPAAFPPLAPFLAKNLVAAQPQVLDVAASR</sequence>
<dbReference type="EMBL" id="CAJGYM010000153">
    <property type="protein sequence ID" value="CAD6199087.1"/>
    <property type="molecule type" value="Genomic_DNA"/>
</dbReference>
<dbReference type="OrthoDB" id="5830779at2759"/>
<comment type="subcellular location">
    <subcellularLocation>
        <location evidence="1">Nucleus</location>
    </subcellularLocation>
</comment>